<dbReference type="AlphaFoldDB" id="A0A059J3J2"/>
<proteinExistence type="predicted"/>
<evidence type="ECO:0000313" key="3">
    <source>
        <dbReference type="Proteomes" id="UP000024533"/>
    </source>
</evidence>
<evidence type="ECO:0000313" key="2">
    <source>
        <dbReference type="EMBL" id="KDB22425.1"/>
    </source>
</evidence>
<dbReference type="EMBL" id="AOKY01000356">
    <property type="protein sequence ID" value="KDB22425.1"/>
    <property type="molecule type" value="Genomic_DNA"/>
</dbReference>
<comment type="caution">
    <text evidence="2">The sequence shown here is derived from an EMBL/GenBank/DDBJ whole genome shotgun (WGS) entry which is preliminary data.</text>
</comment>
<gene>
    <name evidence="2" type="ORF">H109_05684</name>
</gene>
<dbReference type="HOGENOM" id="CLU_2672875_0_0_1"/>
<accession>A0A059J3J2</accession>
<sequence length="75" mass="8197">MVSADSSGDGEESFLEFATGEELGNPRRYPNWPIPVVITITPYAKEISNTMEKNSASAGPKRAMSRGLYCTSRIL</sequence>
<reference evidence="2 3" key="1">
    <citation type="submission" date="2014-02" db="EMBL/GenBank/DDBJ databases">
        <title>The Genome Sequence of Trichophyton interdigitale MR816.</title>
        <authorList>
            <consortium name="The Broad Institute Genomics Platform"/>
            <person name="Cuomo C.A."/>
            <person name="White T.C."/>
            <person name="Graser Y."/>
            <person name="Martinez-Rossi N."/>
            <person name="Heitman J."/>
            <person name="Young S.K."/>
            <person name="Zeng Q."/>
            <person name="Gargeya S."/>
            <person name="Abouelleil A."/>
            <person name="Alvarado L."/>
            <person name="Chapman S.B."/>
            <person name="Gainer-Dewar J."/>
            <person name="Goldberg J."/>
            <person name="Griggs A."/>
            <person name="Gujja S."/>
            <person name="Hansen M."/>
            <person name="Howarth C."/>
            <person name="Imamovic A."/>
            <person name="Larimer J."/>
            <person name="Martinez D."/>
            <person name="Murphy C."/>
            <person name="Pearson M.D."/>
            <person name="Persinoti G."/>
            <person name="Poon T."/>
            <person name="Priest M."/>
            <person name="Roberts A.D."/>
            <person name="Saif S."/>
            <person name="Shea T.D."/>
            <person name="Sykes S.N."/>
            <person name="Wortman J."/>
            <person name="Nusbaum C."/>
            <person name="Birren B."/>
        </authorList>
    </citation>
    <scope>NUCLEOTIDE SEQUENCE [LARGE SCALE GENOMIC DNA]</scope>
    <source>
        <strain evidence="2 3">MR816</strain>
    </source>
</reference>
<protein>
    <submittedName>
        <fullName evidence="2">Uncharacterized protein</fullName>
    </submittedName>
</protein>
<evidence type="ECO:0000256" key="1">
    <source>
        <dbReference type="SAM" id="MobiDB-lite"/>
    </source>
</evidence>
<organism evidence="2 3">
    <name type="scientific">Trichophyton interdigitale (strain MR816)</name>
    <dbReference type="NCBI Taxonomy" id="1215338"/>
    <lineage>
        <taxon>Eukaryota</taxon>
        <taxon>Fungi</taxon>
        <taxon>Dikarya</taxon>
        <taxon>Ascomycota</taxon>
        <taxon>Pezizomycotina</taxon>
        <taxon>Eurotiomycetes</taxon>
        <taxon>Eurotiomycetidae</taxon>
        <taxon>Onygenales</taxon>
        <taxon>Arthrodermataceae</taxon>
        <taxon>Trichophyton</taxon>
    </lineage>
</organism>
<feature type="region of interest" description="Disordered" evidence="1">
    <location>
        <begin position="1"/>
        <end position="28"/>
    </location>
</feature>
<name>A0A059J3J2_TRIIM</name>
<feature type="non-terminal residue" evidence="2">
    <location>
        <position position="1"/>
    </location>
</feature>
<keyword evidence="3" id="KW-1185">Reference proteome</keyword>
<dbReference type="Proteomes" id="UP000024533">
    <property type="component" value="Unassembled WGS sequence"/>
</dbReference>